<name>A0A3M2SIW5_9HYPO</name>
<reference evidence="1 2" key="1">
    <citation type="submission" date="2017-06" db="EMBL/GenBank/DDBJ databases">
        <title>Comparative genomic analysis of Ambrosia Fusariam Clade fungi.</title>
        <authorList>
            <person name="Stajich J.E."/>
            <person name="Carrillo J."/>
            <person name="Kijimoto T."/>
            <person name="Eskalen A."/>
            <person name="O'Donnell K."/>
            <person name="Kasson M."/>
        </authorList>
    </citation>
    <scope>NUCLEOTIDE SEQUENCE [LARGE SCALE GENOMIC DNA]</scope>
    <source>
        <strain evidence="1">UCR3666</strain>
    </source>
</reference>
<proteinExistence type="predicted"/>
<dbReference type="AlphaFoldDB" id="A0A3M2SIW5"/>
<dbReference type="EMBL" id="NKUJ01000032">
    <property type="protein sequence ID" value="RMJ17474.1"/>
    <property type="molecule type" value="Genomic_DNA"/>
</dbReference>
<dbReference type="Proteomes" id="UP000277212">
    <property type="component" value="Unassembled WGS sequence"/>
</dbReference>
<keyword evidence="2" id="KW-1185">Reference proteome</keyword>
<evidence type="ECO:0000313" key="1">
    <source>
        <dbReference type="EMBL" id="RMJ17474.1"/>
    </source>
</evidence>
<organism evidence="1 2">
    <name type="scientific">Fusarium kuroshium</name>
    <dbReference type="NCBI Taxonomy" id="2010991"/>
    <lineage>
        <taxon>Eukaryota</taxon>
        <taxon>Fungi</taxon>
        <taxon>Dikarya</taxon>
        <taxon>Ascomycota</taxon>
        <taxon>Pezizomycotina</taxon>
        <taxon>Sordariomycetes</taxon>
        <taxon>Hypocreomycetidae</taxon>
        <taxon>Hypocreales</taxon>
        <taxon>Nectriaceae</taxon>
        <taxon>Fusarium</taxon>
        <taxon>Fusarium solani species complex</taxon>
    </lineage>
</organism>
<gene>
    <name evidence="1" type="ORF">CDV36_002871</name>
</gene>
<sequence length="118" mass="12268">MIAVSKNVADAAGEACDFHSTGRDPGKNDDRVEVCRGSDVTGTVIDISPKSEDIAAAIKVESLENATLEMAPPSGATNVLTWIQLSLCQIIIFPSSDPDASSFSSAETAKALTGLRCP</sequence>
<comment type="caution">
    <text evidence="1">The sequence shown here is derived from an EMBL/GenBank/DDBJ whole genome shotgun (WGS) entry which is preliminary data.</text>
</comment>
<protein>
    <submittedName>
        <fullName evidence="1">Uncharacterized protein</fullName>
    </submittedName>
</protein>
<evidence type="ECO:0000313" key="2">
    <source>
        <dbReference type="Proteomes" id="UP000277212"/>
    </source>
</evidence>
<accession>A0A3M2SIW5</accession>